<keyword evidence="1" id="KW-0677">Repeat</keyword>
<accession>A0ABD3LYE0</accession>
<dbReference type="EMBL" id="JALLBG020000303">
    <property type="protein sequence ID" value="KAL3756493.1"/>
    <property type="molecule type" value="Genomic_DNA"/>
</dbReference>
<dbReference type="Pfam" id="PF13424">
    <property type="entry name" value="TPR_12"/>
    <property type="match status" value="2"/>
</dbReference>
<comment type="caution">
    <text evidence="5">The sequence shown here is derived from an EMBL/GenBank/DDBJ whole genome shotgun (WGS) entry which is preliminary data.</text>
</comment>
<dbReference type="SMART" id="SM00028">
    <property type="entry name" value="TPR"/>
    <property type="match status" value="8"/>
</dbReference>
<dbReference type="PANTHER" id="PTHR45641:SF19">
    <property type="entry name" value="NEPHROCYSTIN-3"/>
    <property type="match status" value="1"/>
</dbReference>
<feature type="repeat" description="TPR" evidence="3">
    <location>
        <begin position="78"/>
        <end position="111"/>
    </location>
</feature>
<evidence type="ECO:0000256" key="1">
    <source>
        <dbReference type="ARBA" id="ARBA00022737"/>
    </source>
</evidence>
<dbReference type="InterPro" id="IPR011990">
    <property type="entry name" value="TPR-like_helical_dom_sf"/>
</dbReference>
<keyword evidence="2 3" id="KW-0802">TPR repeat</keyword>
<name>A0ABD3LYE0_9STRA</name>
<feature type="compositionally biased region" description="Low complexity" evidence="4">
    <location>
        <begin position="21"/>
        <end position="36"/>
    </location>
</feature>
<keyword evidence="6" id="KW-1185">Reference proteome</keyword>
<protein>
    <recommendedName>
        <fullName evidence="7">Kinesin light chain</fullName>
    </recommendedName>
</protein>
<evidence type="ECO:0000313" key="6">
    <source>
        <dbReference type="Proteomes" id="UP001530293"/>
    </source>
</evidence>
<evidence type="ECO:0000256" key="2">
    <source>
        <dbReference type="ARBA" id="ARBA00022803"/>
    </source>
</evidence>
<evidence type="ECO:0000256" key="4">
    <source>
        <dbReference type="SAM" id="MobiDB-lite"/>
    </source>
</evidence>
<dbReference type="Pfam" id="PF13374">
    <property type="entry name" value="TPR_10"/>
    <property type="match status" value="1"/>
</dbReference>
<feature type="region of interest" description="Disordered" evidence="4">
    <location>
        <begin position="1"/>
        <end position="70"/>
    </location>
</feature>
<organism evidence="5 6">
    <name type="scientific">Discostella pseudostelligera</name>
    <dbReference type="NCBI Taxonomy" id="259834"/>
    <lineage>
        <taxon>Eukaryota</taxon>
        <taxon>Sar</taxon>
        <taxon>Stramenopiles</taxon>
        <taxon>Ochrophyta</taxon>
        <taxon>Bacillariophyta</taxon>
        <taxon>Coscinodiscophyceae</taxon>
        <taxon>Thalassiosirophycidae</taxon>
        <taxon>Stephanodiscales</taxon>
        <taxon>Stephanodiscaceae</taxon>
        <taxon>Discostella</taxon>
    </lineage>
</organism>
<dbReference type="InterPro" id="IPR019734">
    <property type="entry name" value="TPR_rpt"/>
</dbReference>
<evidence type="ECO:0000313" key="5">
    <source>
        <dbReference type="EMBL" id="KAL3756493.1"/>
    </source>
</evidence>
<sequence>MSPPRMGDMSQCETTNDVMWSSAAPKKSKLSPSILKRIGRKGFAQHAADRADGSSSRGGEERLRDQPTDGTLLEEKDITNFNDKGNEFFGRGEYDAALRMYSEALKLLKTKNSTIVMDTSHGEVAMPTDMRRVRTARCLVNVGVVHIRQERFDDAIHALELAMNLSKMVNSDGNQYHRALEVMADANENIGLVHFKLKNYEQSSLMYNEALIARRQGLEFMETKHRKWRHKSKDEVQKDSDERNASMLELAKTLYYLAILRERQGNVEEALDLCEEALRLRKEAIPNAKQDPNSINLFTTIGRLYCHETVRRYSDALGYFQEVHRVKCEVAGKDHLDVVPSLNSLAFIYKELGEHKKCVVISDRAIGIATNGRGLNKEACVAFANKGDALKLLHDYDNAISSYETALRLQAKCLERKDVLNAEVREKLAEAYILSTDFDSAIDSLERSISVKRLSLSPDDVELARSYSKLGDYYVKNQEHSMGIKCHTRALRIFKHHDNKAMAATEHNKIAGILKLSGANDKAMEHYMAALWHSREASLPSTDPIVADTIKNLASFQKS</sequence>
<dbReference type="Proteomes" id="UP001530293">
    <property type="component" value="Unassembled WGS sequence"/>
</dbReference>
<feature type="repeat" description="TPR" evidence="3">
    <location>
        <begin position="251"/>
        <end position="284"/>
    </location>
</feature>
<dbReference type="AlphaFoldDB" id="A0ABD3LYE0"/>
<evidence type="ECO:0000256" key="3">
    <source>
        <dbReference type="PROSITE-ProRule" id="PRU00339"/>
    </source>
</evidence>
<dbReference type="SUPFAM" id="SSF48452">
    <property type="entry name" value="TPR-like"/>
    <property type="match status" value="2"/>
</dbReference>
<dbReference type="PANTHER" id="PTHR45641">
    <property type="entry name" value="TETRATRICOPEPTIDE REPEAT PROTEIN (AFU_ORTHOLOGUE AFUA_6G03870)"/>
    <property type="match status" value="1"/>
</dbReference>
<dbReference type="PROSITE" id="PS50005">
    <property type="entry name" value="TPR"/>
    <property type="match status" value="2"/>
</dbReference>
<evidence type="ECO:0008006" key="7">
    <source>
        <dbReference type="Google" id="ProtNLM"/>
    </source>
</evidence>
<proteinExistence type="predicted"/>
<gene>
    <name evidence="5" type="ORF">ACHAWU_009887</name>
</gene>
<dbReference type="Gene3D" id="1.25.40.10">
    <property type="entry name" value="Tetratricopeptide repeat domain"/>
    <property type="match status" value="3"/>
</dbReference>
<feature type="compositionally biased region" description="Basic and acidic residues" evidence="4">
    <location>
        <begin position="47"/>
        <end position="70"/>
    </location>
</feature>
<reference evidence="5 6" key="1">
    <citation type="submission" date="2024-10" db="EMBL/GenBank/DDBJ databases">
        <title>Updated reference genomes for cyclostephanoid diatoms.</title>
        <authorList>
            <person name="Roberts W.R."/>
            <person name="Alverson A.J."/>
        </authorList>
    </citation>
    <scope>NUCLEOTIDE SEQUENCE [LARGE SCALE GENOMIC DNA]</scope>
    <source>
        <strain evidence="5 6">AJA232-27</strain>
    </source>
</reference>